<name>C8XG36_NAKMY</name>
<evidence type="ECO:0000256" key="1">
    <source>
        <dbReference type="SAM" id="MobiDB-lite"/>
    </source>
</evidence>
<evidence type="ECO:0000313" key="3">
    <source>
        <dbReference type="Proteomes" id="UP000002218"/>
    </source>
</evidence>
<proteinExistence type="predicted"/>
<keyword evidence="3" id="KW-1185">Reference proteome</keyword>
<evidence type="ECO:0000313" key="2">
    <source>
        <dbReference type="EMBL" id="ACV80038.1"/>
    </source>
</evidence>
<dbReference type="Proteomes" id="UP000002218">
    <property type="component" value="Chromosome"/>
</dbReference>
<organism evidence="2 3">
    <name type="scientific">Nakamurella multipartita (strain ATCC 700099 / DSM 44233 / CIP 104796 / JCM 9543 / NBRC 105858 / Y-104)</name>
    <name type="common">Microsphaera multipartita</name>
    <dbReference type="NCBI Taxonomy" id="479431"/>
    <lineage>
        <taxon>Bacteria</taxon>
        <taxon>Bacillati</taxon>
        <taxon>Actinomycetota</taxon>
        <taxon>Actinomycetes</taxon>
        <taxon>Nakamurellales</taxon>
        <taxon>Nakamurellaceae</taxon>
        <taxon>Nakamurella</taxon>
    </lineage>
</organism>
<reference evidence="3" key="1">
    <citation type="submission" date="2009-09" db="EMBL/GenBank/DDBJ databases">
        <title>The complete genome of Nakamurella multipartita DSM 44233.</title>
        <authorList>
            <consortium name="US DOE Joint Genome Institute (JGI-PGF)"/>
            <person name="Lucas S."/>
            <person name="Copeland A."/>
            <person name="Lapidus A."/>
            <person name="Glavina del Rio T."/>
            <person name="Dalin E."/>
            <person name="Tice H."/>
            <person name="Bruce D."/>
            <person name="Goodwin L."/>
            <person name="Pitluck S."/>
            <person name="Kyrpides N."/>
            <person name="Mavromatis K."/>
            <person name="Ivanova N."/>
            <person name="Ovchinnikova G."/>
            <person name="Sims D."/>
            <person name="Meincke L."/>
            <person name="Brettin T."/>
            <person name="Detter J.C."/>
            <person name="Han C."/>
            <person name="Larimer F."/>
            <person name="Land M."/>
            <person name="Hauser L."/>
            <person name="Markowitz V."/>
            <person name="Cheng J.-F."/>
            <person name="Hugenholtz P."/>
            <person name="Woyke T."/>
            <person name="Wu D."/>
            <person name="Klenk H.-P."/>
            <person name="Eisen J.A."/>
        </authorList>
    </citation>
    <scope>NUCLEOTIDE SEQUENCE [LARGE SCALE GENOMIC DNA]</scope>
    <source>
        <strain evidence="3">ATCC 700099 / DSM 44233 / CIP 104796 / JCM 9543 / NBRC 105858 / Y-104</strain>
    </source>
</reference>
<protein>
    <submittedName>
        <fullName evidence="2">Uncharacterized protein</fullName>
    </submittedName>
</protein>
<dbReference type="KEGG" id="nml:Namu_3738"/>
<reference evidence="2 3" key="2">
    <citation type="journal article" date="2010" name="Stand. Genomic Sci.">
        <title>Complete genome sequence of Nakamurella multipartita type strain (Y-104).</title>
        <authorList>
            <person name="Tice H."/>
            <person name="Mayilraj S."/>
            <person name="Sims D."/>
            <person name="Lapidus A."/>
            <person name="Nolan M."/>
            <person name="Lucas S."/>
            <person name="Glavina Del Rio T."/>
            <person name="Copeland A."/>
            <person name="Cheng J.F."/>
            <person name="Meincke L."/>
            <person name="Bruce D."/>
            <person name="Goodwin L."/>
            <person name="Pitluck S."/>
            <person name="Ivanova N."/>
            <person name="Mavromatis K."/>
            <person name="Ovchinnikova G."/>
            <person name="Pati A."/>
            <person name="Chen A."/>
            <person name="Palaniappan K."/>
            <person name="Land M."/>
            <person name="Hauser L."/>
            <person name="Chang Y.J."/>
            <person name="Jeffries C.D."/>
            <person name="Detter J.C."/>
            <person name="Brettin T."/>
            <person name="Rohde M."/>
            <person name="Goker M."/>
            <person name="Bristow J."/>
            <person name="Eisen J.A."/>
            <person name="Markowitz V."/>
            <person name="Hugenholtz P."/>
            <person name="Kyrpides N.C."/>
            <person name="Klenk H.P."/>
            <person name="Chen F."/>
        </authorList>
    </citation>
    <scope>NUCLEOTIDE SEQUENCE [LARGE SCALE GENOMIC DNA]</scope>
    <source>
        <strain evidence="3">ATCC 700099 / DSM 44233 / CIP 104796 / JCM 9543 / NBRC 105858 / Y-104</strain>
    </source>
</reference>
<dbReference type="RefSeq" id="WP_015748869.1">
    <property type="nucleotide sequence ID" value="NC_013235.1"/>
</dbReference>
<dbReference type="OrthoDB" id="4188495at2"/>
<dbReference type="STRING" id="479431.Namu_3738"/>
<dbReference type="eggNOG" id="ENOG5032P53">
    <property type="taxonomic scope" value="Bacteria"/>
</dbReference>
<sequence length="310" mass="34855">MTTTSSAPPSETVASGDEALVELLRLSGRGYTVVRHVLNQLPSGPADRTSVLGPMVTERKRRPLQLYLLLLTVWPWLQNQQPLPNIVWARALTTDTGRIWTATNVSEAWNDLEERGLITRERKSRAVLITPRREDGKAPYTPPGAIKKNHRETFFILPGTFWRDGWFEKLSMPGLAMLLIIAGLTSDKQEAWLTNKDAGKWFGLSPRSVEAGIEDLRTKHLLEERAEWIKAPLSAIGATQRHWYHLTGEFDTDQRRALQERTRQEVRARMSASGAQKASGSTIKIKKKGAATGATADRKVKRRRKSAEES</sequence>
<gene>
    <name evidence="2" type="ordered locus">Namu_3738</name>
</gene>
<accession>C8XG36</accession>
<dbReference type="HOGENOM" id="CLU_896668_0_0_11"/>
<dbReference type="EMBL" id="CP001737">
    <property type="protein sequence ID" value="ACV80038.1"/>
    <property type="molecule type" value="Genomic_DNA"/>
</dbReference>
<feature type="region of interest" description="Disordered" evidence="1">
    <location>
        <begin position="264"/>
        <end position="310"/>
    </location>
</feature>
<dbReference type="InParanoid" id="C8XG36"/>
<feature type="compositionally biased region" description="Basic residues" evidence="1">
    <location>
        <begin position="299"/>
        <end position="310"/>
    </location>
</feature>
<dbReference type="AlphaFoldDB" id="C8XG36"/>